<evidence type="ECO:0000313" key="3">
    <source>
        <dbReference type="Proteomes" id="UP000054538"/>
    </source>
</evidence>
<dbReference type="Proteomes" id="UP000054538">
    <property type="component" value="Unassembled WGS sequence"/>
</dbReference>
<keyword evidence="3" id="KW-1185">Reference proteome</keyword>
<dbReference type="HOGENOM" id="CLU_168443_0_0_1"/>
<gene>
    <name evidence="2" type="ORF">PAXRUDRAFT_135872</name>
</gene>
<dbReference type="AlphaFoldDB" id="A0A0D0DHG4"/>
<evidence type="ECO:0000256" key="1">
    <source>
        <dbReference type="SAM" id="Phobius"/>
    </source>
</evidence>
<dbReference type="EMBL" id="KN824926">
    <property type="protein sequence ID" value="KIK97667.1"/>
    <property type="molecule type" value="Genomic_DNA"/>
</dbReference>
<name>A0A0D0DHG4_9AGAM</name>
<proteinExistence type="predicted"/>
<keyword evidence="1" id="KW-0812">Transmembrane</keyword>
<feature type="transmembrane region" description="Helical" evidence="1">
    <location>
        <begin position="65"/>
        <end position="83"/>
    </location>
</feature>
<protein>
    <submittedName>
        <fullName evidence="2">Uncharacterized protein</fullName>
    </submittedName>
</protein>
<evidence type="ECO:0000313" key="2">
    <source>
        <dbReference type="EMBL" id="KIK97667.1"/>
    </source>
</evidence>
<keyword evidence="1" id="KW-0472">Membrane</keyword>
<keyword evidence="1" id="KW-1133">Transmembrane helix</keyword>
<reference evidence="2 3" key="1">
    <citation type="submission" date="2014-04" db="EMBL/GenBank/DDBJ databases">
        <authorList>
            <consortium name="DOE Joint Genome Institute"/>
            <person name="Kuo A."/>
            <person name="Kohler A."/>
            <person name="Jargeat P."/>
            <person name="Nagy L.G."/>
            <person name="Floudas D."/>
            <person name="Copeland A."/>
            <person name="Barry K.W."/>
            <person name="Cichocki N."/>
            <person name="Veneault-Fourrey C."/>
            <person name="LaButti K."/>
            <person name="Lindquist E.A."/>
            <person name="Lipzen A."/>
            <person name="Lundell T."/>
            <person name="Morin E."/>
            <person name="Murat C."/>
            <person name="Sun H."/>
            <person name="Tunlid A."/>
            <person name="Henrissat B."/>
            <person name="Grigoriev I.V."/>
            <person name="Hibbett D.S."/>
            <person name="Martin F."/>
            <person name="Nordberg H.P."/>
            <person name="Cantor M.N."/>
            <person name="Hua S.X."/>
        </authorList>
    </citation>
    <scope>NUCLEOTIDE SEQUENCE [LARGE SCALE GENOMIC DNA]</scope>
    <source>
        <strain evidence="2 3">Ve08.2h10</strain>
    </source>
</reference>
<dbReference type="OrthoDB" id="10433209at2759"/>
<dbReference type="InParanoid" id="A0A0D0DHG4"/>
<sequence length="102" mass="11168">MSAFMSSLARCADSVQFVATSLLHAVLGVIQAIFVLGRTIVEGALEIGHRAVALGLNLLRNTDRFITANTVPILVVGGIYYLYATRYQKRRKGSKFLPKQVT</sequence>
<accession>A0A0D0DHG4</accession>
<reference evidence="3" key="2">
    <citation type="submission" date="2015-01" db="EMBL/GenBank/DDBJ databases">
        <title>Evolutionary Origins and Diversification of the Mycorrhizal Mutualists.</title>
        <authorList>
            <consortium name="DOE Joint Genome Institute"/>
            <consortium name="Mycorrhizal Genomics Consortium"/>
            <person name="Kohler A."/>
            <person name="Kuo A."/>
            <person name="Nagy L.G."/>
            <person name="Floudas D."/>
            <person name="Copeland A."/>
            <person name="Barry K.W."/>
            <person name="Cichocki N."/>
            <person name="Veneault-Fourrey C."/>
            <person name="LaButti K."/>
            <person name="Lindquist E.A."/>
            <person name="Lipzen A."/>
            <person name="Lundell T."/>
            <person name="Morin E."/>
            <person name="Murat C."/>
            <person name="Riley R."/>
            <person name="Ohm R."/>
            <person name="Sun H."/>
            <person name="Tunlid A."/>
            <person name="Henrissat B."/>
            <person name="Grigoriev I.V."/>
            <person name="Hibbett D.S."/>
            <person name="Martin F."/>
        </authorList>
    </citation>
    <scope>NUCLEOTIDE SEQUENCE [LARGE SCALE GENOMIC DNA]</scope>
    <source>
        <strain evidence="3">Ve08.2h10</strain>
    </source>
</reference>
<feature type="transmembrane region" description="Helical" evidence="1">
    <location>
        <begin position="21"/>
        <end position="45"/>
    </location>
</feature>
<organism evidence="2 3">
    <name type="scientific">Paxillus rubicundulus Ve08.2h10</name>
    <dbReference type="NCBI Taxonomy" id="930991"/>
    <lineage>
        <taxon>Eukaryota</taxon>
        <taxon>Fungi</taxon>
        <taxon>Dikarya</taxon>
        <taxon>Basidiomycota</taxon>
        <taxon>Agaricomycotina</taxon>
        <taxon>Agaricomycetes</taxon>
        <taxon>Agaricomycetidae</taxon>
        <taxon>Boletales</taxon>
        <taxon>Paxilineae</taxon>
        <taxon>Paxillaceae</taxon>
        <taxon>Paxillus</taxon>
    </lineage>
</organism>